<evidence type="ECO:0000256" key="1">
    <source>
        <dbReference type="SAM" id="MobiDB-lite"/>
    </source>
</evidence>
<keyword evidence="3" id="KW-1185">Reference proteome</keyword>
<feature type="region of interest" description="Disordered" evidence="1">
    <location>
        <begin position="98"/>
        <end position="122"/>
    </location>
</feature>
<organism evidence="2 3">
    <name type="scientific">Ralstonia phage P-PSG-11</name>
    <dbReference type="NCBI Taxonomy" id="2652430"/>
    <lineage>
        <taxon>Viruses</taxon>
        <taxon>Duplodnaviria</taxon>
        <taxon>Heunggongvirae</taxon>
        <taxon>Uroviricota</taxon>
        <taxon>Caudoviricetes</taxon>
        <taxon>Autographivirales</taxon>
        <taxon>Gyeongsanvirus</taxon>
        <taxon>Gyeongsanvirus PPSG11</taxon>
    </lineage>
</organism>
<reference evidence="2 3" key="1">
    <citation type="submission" date="2019-08" db="EMBL/GenBank/DDBJ databases">
        <title>Six bacteriophages against potato bacterial diseases.</title>
        <authorList>
            <person name="Zhang X."/>
            <person name="Kering K."/>
        </authorList>
    </citation>
    <scope>NUCLEOTIDE SEQUENCE [LARGE SCALE GENOMIC DNA]</scope>
</reference>
<evidence type="ECO:0000313" key="3">
    <source>
        <dbReference type="Proteomes" id="UP000326262"/>
    </source>
</evidence>
<dbReference type="Proteomes" id="UP000326262">
    <property type="component" value="Segment"/>
</dbReference>
<name>A0A5P8D4Y8_9CAUD</name>
<protein>
    <submittedName>
        <fullName evidence="2">Uncharacterized protein</fullName>
    </submittedName>
</protein>
<accession>A0A5P8D4Y8</accession>
<evidence type="ECO:0000313" key="2">
    <source>
        <dbReference type="EMBL" id="QFP93701.1"/>
    </source>
</evidence>
<proteinExistence type="predicted"/>
<sequence length="122" mass="12883">MSAQAEQTQSAQTVPTIVALLMAANMVSTDPGVIAGIINRATPEERAGVKNLKDLLALYFVVHARVVADVSAKVESTTDHKAPLVNLADFAETLKENFSKPGESAGDDITDSDTYGASVTRH</sequence>
<dbReference type="EMBL" id="MN270889">
    <property type="protein sequence ID" value="QFP93701.1"/>
    <property type="molecule type" value="Genomic_DNA"/>
</dbReference>
<feature type="compositionally biased region" description="Polar residues" evidence="1">
    <location>
        <begin position="112"/>
        <end position="122"/>
    </location>
</feature>